<evidence type="ECO:0000256" key="3">
    <source>
        <dbReference type="ARBA" id="ARBA00022679"/>
    </source>
</evidence>
<reference evidence="5 6" key="1">
    <citation type="submission" date="2024-05" db="EMBL/GenBank/DDBJ databases">
        <title>A draft genome resource for the thread blight pathogen Marasmius tenuissimus strain MS-2.</title>
        <authorList>
            <person name="Yulfo-Soto G.E."/>
            <person name="Baruah I.K."/>
            <person name="Amoako-Attah I."/>
            <person name="Bukari Y."/>
            <person name="Meinhardt L.W."/>
            <person name="Bailey B.A."/>
            <person name="Cohen S.P."/>
        </authorList>
    </citation>
    <scope>NUCLEOTIDE SEQUENCE [LARGE SCALE GENOMIC DNA]</scope>
    <source>
        <strain evidence="5 6">MS-2</strain>
    </source>
</reference>
<keyword evidence="6" id="KW-1185">Reference proteome</keyword>
<dbReference type="PANTHER" id="PTHR32183">
    <property type="match status" value="1"/>
</dbReference>
<evidence type="ECO:0000313" key="5">
    <source>
        <dbReference type="EMBL" id="KAL0059366.1"/>
    </source>
</evidence>
<evidence type="ECO:0008006" key="7">
    <source>
        <dbReference type="Google" id="ProtNLM"/>
    </source>
</evidence>
<dbReference type="CDD" id="cd02440">
    <property type="entry name" value="AdoMet_MTases"/>
    <property type="match status" value="1"/>
</dbReference>
<dbReference type="InterPro" id="IPR029063">
    <property type="entry name" value="SAM-dependent_MTases_sf"/>
</dbReference>
<dbReference type="Pfam" id="PF05724">
    <property type="entry name" value="TPMT"/>
    <property type="match status" value="1"/>
</dbReference>
<gene>
    <name evidence="5" type="ORF">AAF712_013877</name>
</gene>
<evidence type="ECO:0000313" key="6">
    <source>
        <dbReference type="Proteomes" id="UP001437256"/>
    </source>
</evidence>
<dbReference type="PANTHER" id="PTHR32183:SF6">
    <property type="entry name" value="CYSTEINE SULFINATE DESULFINASE_CYSTEINE DESULFURASE AND RELATED ENZYMES"/>
    <property type="match status" value="1"/>
</dbReference>
<evidence type="ECO:0000256" key="4">
    <source>
        <dbReference type="ARBA" id="ARBA00022691"/>
    </source>
</evidence>
<dbReference type="InterPro" id="IPR008854">
    <property type="entry name" value="TPMT"/>
</dbReference>
<protein>
    <recommendedName>
        <fullName evidence="7">Thiol methyltransferase 1</fullName>
    </recommendedName>
</protein>
<sequence>MASPYSPAELTNLRDRARDIITDDPHTWHEAWERGATPWDFKQSQPPLRSLLESEELDLPATGKALVPGCGAGYDAIVIGANLGYDVLGLDISSTAVEKGRSLIANDPTLSSKVQFKAANFFELDPSNDQDRYDLIYDYAFFVAFPPSLRPSWGTQMNKLVKQGGHLVTLVSPINPYDENDTGAPYYVRPEHYPEVLGDGWEKVVDRDPEDSAERFAGRQRLVVWRKLQ</sequence>
<keyword evidence="1" id="KW-0597">Phosphoprotein</keyword>
<accession>A0ABR2ZCP2</accession>
<organism evidence="5 6">
    <name type="scientific">Marasmius tenuissimus</name>
    <dbReference type="NCBI Taxonomy" id="585030"/>
    <lineage>
        <taxon>Eukaryota</taxon>
        <taxon>Fungi</taxon>
        <taxon>Dikarya</taxon>
        <taxon>Basidiomycota</taxon>
        <taxon>Agaricomycotina</taxon>
        <taxon>Agaricomycetes</taxon>
        <taxon>Agaricomycetidae</taxon>
        <taxon>Agaricales</taxon>
        <taxon>Marasmiineae</taxon>
        <taxon>Marasmiaceae</taxon>
        <taxon>Marasmius</taxon>
    </lineage>
</organism>
<keyword evidence="3" id="KW-0808">Transferase</keyword>
<keyword evidence="2" id="KW-0489">Methyltransferase</keyword>
<dbReference type="Gene3D" id="3.40.50.150">
    <property type="entry name" value="Vaccinia Virus protein VP39"/>
    <property type="match status" value="1"/>
</dbReference>
<dbReference type="EMBL" id="JBBXMP010000230">
    <property type="protein sequence ID" value="KAL0059366.1"/>
    <property type="molecule type" value="Genomic_DNA"/>
</dbReference>
<evidence type="ECO:0000256" key="1">
    <source>
        <dbReference type="ARBA" id="ARBA00022553"/>
    </source>
</evidence>
<comment type="caution">
    <text evidence="5">The sequence shown here is derived from an EMBL/GenBank/DDBJ whole genome shotgun (WGS) entry which is preliminary data.</text>
</comment>
<dbReference type="SUPFAM" id="SSF53335">
    <property type="entry name" value="S-adenosyl-L-methionine-dependent methyltransferases"/>
    <property type="match status" value="1"/>
</dbReference>
<evidence type="ECO:0000256" key="2">
    <source>
        <dbReference type="ARBA" id="ARBA00022603"/>
    </source>
</evidence>
<dbReference type="Proteomes" id="UP001437256">
    <property type="component" value="Unassembled WGS sequence"/>
</dbReference>
<proteinExistence type="predicted"/>
<name>A0ABR2ZCP2_9AGAR</name>
<dbReference type="PROSITE" id="PS51585">
    <property type="entry name" value="SAM_MT_TPMT"/>
    <property type="match status" value="1"/>
</dbReference>
<keyword evidence="4" id="KW-0949">S-adenosyl-L-methionine</keyword>